<name>A0ABW9A422_9BURK</name>
<accession>A0ABW9A422</accession>
<protein>
    <submittedName>
        <fullName evidence="1">Uncharacterized protein</fullName>
    </submittedName>
</protein>
<dbReference type="RefSeq" id="WP_408155064.1">
    <property type="nucleotide sequence ID" value="NZ_JAQQFM010000002.1"/>
</dbReference>
<reference evidence="1 2" key="1">
    <citation type="journal article" date="2024" name="Chem. Sci.">
        <title>Discovery of megapolipeptins by genome mining of a Burkholderiales bacteria collection.</title>
        <authorList>
            <person name="Paulo B.S."/>
            <person name="Recchia M.J.J."/>
            <person name="Lee S."/>
            <person name="Fergusson C.H."/>
            <person name="Romanowski S.B."/>
            <person name="Hernandez A."/>
            <person name="Krull N."/>
            <person name="Liu D.Y."/>
            <person name="Cavanagh H."/>
            <person name="Bos A."/>
            <person name="Gray C.A."/>
            <person name="Murphy B.T."/>
            <person name="Linington R.G."/>
            <person name="Eustaquio A.S."/>
        </authorList>
    </citation>
    <scope>NUCLEOTIDE SEQUENCE [LARGE SCALE GENOMIC DNA]</scope>
    <source>
        <strain evidence="1 2">RL21-008-BIB-A</strain>
    </source>
</reference>
<evidence type="ECO:0000313" key="2">
    <source>
        <dbReference type="Proteomes" id="UP001629246"/>
    </source>
</evidence>
<evidence type="ECO:0000313" key="1">
    <source>
        <dbReference type="EMBL" id="MFL9923423.1"/>
    </source>
</evidence>
<comment type="caution">
    <text evidence="1">The sequence shown here is derived from an EMBL/GenBank/DDBJ whole genome shotgun (WGS) entry which is preliminary data.</text>
</comment>
<keyword evidence="2" id="KW-1185">Reference proteome</keyword>
<dbReference type="EMBL" id="JAQQFM010000002">
    <property type="protein sequence ID" value="MFL9923423.1"/>
    <property type="molecule type" value="Genomic_DNA"/>
</dbReference>
<organism evidence="1 2">
    <name type="scientific">Herbaspirillum lusitanum</name>
    <dbReference type="NCBI Taxonomy" id="213312"/>
    <lineage>
        <taxon>Bacteria</taxon>
        <taxon>Pseudomonadati</taxon>
        <taxon>Pseudomonadota</taxon>
        <taxon>Betaproteobacteria</taxon>
        <taxon>Burkholderiales</taxon>
        <taxon>Oxalobacteraceae</taxon>
        <taxon>Herbaspirillum</taxon>
    </lineage>
</organism>
<proteinExistence type="predicted"/>
<sequence length="72" mass="7970">MNKRAQLLKQLFDLKVAHDRASAVLLRISRAAVNINSGAPLILTRELLQEYRDAAKEAKLCASQAQIIVAEI</sequence>
<dbReference type="Proteomes" id="UP001629246">
    <property type="component" value="Unassembled WGS sequence"/>
</dbReference>
<gene>
    <name evidence="1" type="ORF">PQR62_04045</name>
</gene>